<feature type="compositionally biased region" description="Acidic residues" evidence="7">
    <location>
        <begin position="531"/>
        <end position="557"/>
    </location>
</feature>
<dbReference type="Pfam" id="PF08158">
    <property type="entry name" value="SDA1_HEAT"/>
    <property type="match status" value="2"/>
</dbReference>
<feature type="compositionally biased region" description="Basic residues" evidence="7">
    <location>
        <begin position="274"/>
        <end position="284"/>
    </location>
</feature>
<comment type="similarity">
    <text evidence="1 6">Belongs to the SDA1 family.</text>
</comment>
<reference evidence="11 12" key="1">
    <citation type="journal article" date="2011" name="PLoS Pathog.">
        <title>Endophytic Life Strategies Decoded by Genome and Transcriptome Analyses of the Mutualistic Root Symbiont Piriformospora indica.</title>
        <authorList>
            <person name="Zuccaro A."/>
            <person name="Lahrmann U."/>
            <person name="Guldener U."/>
            <person name="Langen G."/>
            <person name="Pfiffi S."/>
            <person name="Biedenkopf D."/>
            <person name="Wong P."/>
            <person name="Samans B."/>
            <person name="Grimm C."/>
            <person name="Basiewicz M."/>
            <person name="Murat C."/>
            <person name="Martin F."/>
            <person name="Kogel K.H."/>
        </authorList>
    </citation>
    <scope>NUCLEOTIDE SEQUENCE [LARGE SCALE GENOMIC DNA]</scope>
    <source>
        <strain evidence="11 12">DSM 11827</strain>
    </source>
</reference>
<evidence type="ECO:0000313" key="12">
    <source>
        <dbReference type="Proteomes" id="UP000007148"/>
    </source>
</evidence>
<evidence type="ECO:0000256" key="1">
    <source>
        <dbReference type="ARBA" id="ARBA00005783"/>
    </source>
</evidence>
<keyword evidence="4 6" id="KW-0653">Protein transport</keyword>
<feature type="compositionally biased region" description="Acidic residues" evidence="7">
    <location>
        <begin position="565"/>
        <end position="580"/>
    </location>
</feature>
<dbReference type="GO" id="GO:0015031">
    <property type="term" value="P:protein transport"/>
    <property type="evidence" value="ECO:0007669"/>
    <property type="project" value="UniProtKB-KW"/>
</dbReference>
<evidence type="ECO:0000313" key="11">
    <source>
        <dbReference type="EMBL" id="CCA66994.1"/>
    </source>
</evidence>
<dbReference type="InterPro" id="IPR007949">
    <property type="entry name" value="SDA1_MD"/>
</dbReference>
<dbReference type="InterPro" id="IPR027312">
    <property type="entry name" value="Sda1"/>
</dbReference>
<dbReference type="OMA" id="AMYKTYK"/>
<dbReference type="FunCoup" id="G4T6S9">
    <property type="interactions" value="540"/>
</dbReference>
<evidence type="ECO:0000259" key="8">
    <source>
        <dbReference type="Pfam" id="PF05285"/>
    </source>
</evidence>
<name>G4T6S9_SERID</name>
<feature type="compositionally biased region" description="Basic residues" evidence="7">
    <location>
        <begin position="731"/>
        <end position="746"/>
    </location>
</feature>
<dbReference type="GO" id="GO:0000055">
    <property type="term" value="P:ribosomal large subunit export from nucleus"/>
    <property type="evidence" value="ECO:0007669"/>
    <property type="project" value="UniProtKB-UniRule"/>
</dbReference>
<evidence type="ECO:0000259" key="10">
    <source>
        <dbReference type="Pfam" id="PF21638"/>
    </source>
</evidence>
<evidence type="ECO:0000256" key="6">
    <source>
        <dbReference type="RuleBase" id="RU365057"/>
    </source>
</evidence>
<feature type="domain" description="SDA1 middle" evidence="8">
    <location>
        <begin position="536"/>
        <end position="688"/>
    </location>
</feature>
<comment type="function">
    <text evidence="6">Required for 60S pre-ribosomal subunits export to the cytoplasm.</text>
</comment>
<dbReference type="HOGENOM" id="CLU_009161_2_1_1"/>
<dbReference type="PANTHER" id="PTHR12730">
    <property type="entry name" value="HSDA/SDA1-RELATED"/>
    <property type="match status" value="1"/>
</dbReference>
<keyword evidence="12" id="KW-1185">Reference proteome</keyword>
<feature type="domain" description="SDA1 N-terminal" evidence="9">
    <location>
        <begin position="206"/>
        <end position="460"/>
    </location>
</feature>
<dbReference type="InterPro" id="IPR048292">
    <property type="entry name" value="SDA1_C"/>
</dbReference>
<evidence type="ECO:0000259" key="9">
    <source>
        <dbReference type="Pfam" id="PF08158"/>
    </source>
</evidence>
<dbReference type="AlphaFoldDB" id="G4T6S9"/>
<feature type="compositionally biased region" description="Low complexity" evidence="7">
    <location>
        <begin position="491"/>
        <end position="500"/>
    </location>
</feature>
<feature type="region of interest" description="Disordered" evidence="7">
    <location>
        <begin position="255"/>
        <end position="292"/>
    </location>
</feature>
<protein>
    <recommendedName>
        <fullName evidence="6">Protein SDA1</fullName>
    </recommendedName>
</protein>
<dbReference type="InParanoid" id="G4T6S9"/>
<feature type="compositionally biased region" description="Basic and acidic residues" evidence="7">
    <location>
        <begin position="747"/>
        <end position="757"/>
    </location>
</feature>
<feature type="compositionally biased region" description="Acidic residues" evidence="7">
    <location>
        <begin position="255"/>
        <end position="268"/>
    </location>
</feature>
<comment type="caution">
    <text evidence="11">The sequence shown here is derived from an EMBL/GenBank/DDBJ whole genome shotgun (WGS) entry which is preliminary data.</text>
</comment>
<evidence type="ECO:0000256" key="7">
    <source>
        <dbReference type="SAM" id="MobiDB-lite"/>
    </source>
</evidence>
<evidence type="ECO:0000256" key="4">
    <source>
        <dbReference type="ARBA" id="ARBA00022927"/>
    </source>
</evidence>
<feature type="domain" description="SDA1 C-terminal" evidence="10">
    <location>
        <begin position="708"/>
        <end position="754"/>
    </location>
</feature>
<accession>G4T6S9</accession>
<dbReference type="OrthoDB" id="2196187at2759"/>
<dbReference type="InterPro" id="IPR012977">
    <property type="entry name" value="SDA1_N"/>
</dbReference>
<dbReference type="eggNOG" id="KOG2229">
    <property type="taxonomic scope" value="Eukaryota"/>
</dbReference>
<evidence type="ECO:0000256" key="2">
    <source>
        <dbReference type="ARBA" id="ARBA00022448"/>
    </source>
</evidence>
<feature type="region of interest" description="Disordered" evidence="7">
    <location>
        <begin position="689"/>
        <end position="757"/>
    </location>
</feature>
<keyword evidence="5 6" id="KW-0539">Nucleus</keyword>
<keyword evidence="2 6" id="KW-0813">Transport</keyword>
<proteinExistence type="inferred from homology"/>
<organism evidence="11 12">
    <name type="scientific">Serendipita indica (strain DSM 11827)</name>
    <name type="common">Root endophyte fungus</name>
    <name type="synonym">Piriformospora indica</name>
    <dbReference type="NCBI Taxonomy" id="1109443"/>
    <lineage>
        <taxon>Eukaryota</taxon>
        <taxon>Fungi</taxon>
        <taxon>Dikarya</taxon>
        <taxon>Basidiomycota</taxon>
        <taxon>Agaricomycotina</taxon>
        <taxon>Agaricomycetes</taxon>
        <taxon>Sebacinales</taxon>
        <taxon>Serendipitaceae</taxon>
        <taxon>Serendipita</taxon>
    </lineage>
</organism>
<feature type="region of interest" description="Disordered" evidence="7">
    <location>
        <begin position="486"/>
        <end position="510"/>
    </location>
</feature>
<dbReference type="Pfam" id="PF05285">
    <property type="entry name" value="SDA1_dom"/>
    <property type="match status" value="1"/>
</dbReference>
<evidence type="ECO:0000256" key="3">
    <source>
        <dbReference type="ARBA" id="ARBA00022517"/>
    </source>
</evidence>
<dbReference type="Proteomes" id="UP000007148">
    <property type="component" value="Unassembled WGS sequence"/>
</dbReference>
<keyword evidence="3 6" id="KW-0690">Ribosome biogenesis</keyword>
<dbReference type="GO" id="GO:0005730">
    <property type="term" value="C:nucleolus"/>
    <property type="evidence" value="ECO:0007669"/>
    <property type="project" value="UniProtKB-SubCell"/>
</dbReference>
<dbReference type="STRING" id="1109443.G4T6S9"/>
<sequence>MGKQHSNRGALLTSNLPQLQNLIKRDPQAYRDEFLQQWNHFQSIQRIWKLQSDMADDSHHFRELVSFIAQVAQCYPEQTKEFPNELATLLRDNYAGLTPELRRSFMQNLVMLRNKEVITSLDLLRNLFPLLPRTTSSSLRSFIRTTILTDIKTANARTKNHKLNRAVQAMLFGMVEKDMDAEVQGDRGKIRGSSHPDTSTPSTKGVEALWAVLLTKELWKKGIWNDAKSVSIMALGCFHPIAKVQSASLHFFLGEEDEEEESDSEEEGPDIKALQHRRGINKKTRSGDKKLAKAEKIARKKRKENNQEAIPNFPAIQLLHDPQSFGEKLYDGLLRYDKRYSLDHKLLIMQLLSRVMGGHKLCVLGFYTYVMKYLTYHQLRVPLILVSLAQSVHDLTPPDALVPVVRKIAQEFVHPGVGPEVIAAGINAIREICKRQPWCLSEEDGGQELLGDLVEYRKSRDKGVVIAARSLLQLYREVNPGLLKRRERGKGASMGMAAGAQPLPYGHQRATTDIDGLDLLESHLNKIKGEDDGDERMSDDEAGWENWDVESDDESSESEGGWMDVDSDGEQEFDLSDSEDEAPKNIPEEPKQDEPKQPPTLATTKILTPADFALLQELRIKEAQRAVDSGGGSHSKRRLAQLEAHRKATAMTTEDDPSAGIVTEANILGVRKKSKATYEERMASIAKGREGREKFGSSKGKKKKAVMSSSTNKEKGRNKPMMMVRQSSAVRAKKMASIKEKQKRVRAHIERAKKSYH</sequence>
<evidence type="ECO:0000256" key="5">
    <source>
        <dbReference type="ARBA" id="ARBA00023242"/>
    </source>
</evidence>
<dbReference type="Pfam" id="PF21638">
    <property type="entry name" value="SDA1_C"/>
    <property type="match status" value="1"/>
</dbReference>
<feature type="region of interest" description="Disordered" evidence="7">
    <location>
        <begin position="526"/>
        <end position="604"/>
    </location>
</feature>
<feature type="compositionally biased region" description="Basic and acidic residues" evidence="7">
    <location>
        <begin position="581"/>
        <end position="596"/>
    </location>
</feature>
<dbReference type="EMBL" id="CAFZ01000008">
    <property type="protein sequence ID" value="CCA66994.1"/>
    <property type="molecule type" value="Genomic_DNA"/>
</dbReference>
<dbReference type="PANTHER" id="PTHR12730:SF0">
    <property type="entry name" value="PROTEIN SDA1 HOMOLOG"/>
    <property type="match status" value="1"/>
</dbReference>
<comment type="subcellular location">
    <subcellularLocation>
        <location evidence="6">Nucleus</location>
        <location evidence="6">Nucleolus</location>
    </subcellularLocation>
</comment>
<gene>
    <name evidence="11" type="ORF">PIIN_00831</name>
</gene>
<dbReference type="GO" id="GO:0042273">
    <property type="term" value="P:ribosomal large subunit biogenesis"/>
    <property type="evidence" value="ECO:0007669"/>
    <property type="project" value="UniProtKB-UniRule"/>
</dbReference>
<feature type="domain" description="SDA1 N-terminal" evidence="9">
    <location>
        <begin position="67"/>
        <end position="180"/>
    </location>
</feature>